<evidence type="ECO:0000256" key="3">
    <source>
        <dbReference type="ARBA" id="ARBA00022448"/>
    </source>
</evidence>
<comment type="caution">
    <text evidence="7">The sequence shown here is derived from an EMBL/GenBank/DDBJ whole genome shotgun (WGS) entry which is preliminary data.</text>
</comment>
<comment type="similarity">
    <text evidence="2">Belongs to the bacterial solute-binding protein 5 family.</text>
</comment>
<proteinExistence type="inferred from homology"/>
<organism evidence="7 8">
    <name type="scientific">Streptococcus bovimastitidis</name>
    <dbReference type="NCBI Taxonomy" id="1856638"/>
    <lineage>
        <taxon>Bacteria</taxon>
        <taxon>Bacillati</taxon>
        <taxon>Bacillota</taxon>
        <taxon>Bacilli</taxon>
        <taxon>Lactobacillales</taxon>
        <taxon>Streptococcaceae</taxon>
        <taxon>Streptococcus</taxon>
    </lineage>
</organism>
<dbReference type="Gene3D" id="3.10.105.10">
    <property type="entry name" value="Dipeptide-binding Protein, Domain 3"/>
    <property type="match status" value="1"/>
</dbReference>
<dbReference type="Gene3D" id="3.90.76.10">
    <property type="entry name" value="Dipeptide-binding Protein, Domain 1"/>
    <property type="match status" value="1"/>
</dbReference>
<keyword evidence="5" id="KW-0653">Protein transport</keyword>
<dbReference type="GO" id="GO:1904680">
    <property type="term" value="F:peptide transmembrane transporter activity"/>
    <property type="evidence" value="ECO:0007669"/>
    <property type="project" value="TreeGrafter"/>
</dbReference>
<dbReference type="OrthoDB" id="403896at2"/>
<dbReference type="AlphaFoldDB" id="A0A1L8MLX7"/>
<keyword evidence="8" id="KW-1185">Reference proteome</keyword>
<evidence type="ECO:0000256" key="5">
    <source>
        <dbReference type="ARBA" id="ARBA00022856"/>
    </source>
</evidence>
<evidence type="ECO:0000313" key="8">
    <source>
        <dbReference type="Proteomes" id="UP000182015"/>
    </source>
</evidence>
<dbReference type="InterPro" id="IPR039424">
    <property type="entry name" value="SBP_5"/>
</dbReference>
<evidence type="ECO:0000256" key="2">
    <source>
        <dbReference type="ARBA" id="ARBA00005695"/>
    </source>
</evidence>
<accession>A0A1L8MLX7</accession>
<evidence type="ECO:0000256" key="1">
    <source>
        <dbReference type="ARBA" id="ARBA00004196"/>
    </source>
</evidence>
<dbReference type="PROSITE" id="PS51257">
    <property type="entry name" value="PROKAR_LIPOPROTEIN"/>
    <property type="match status" value="1"/>
</dbReference>
<name>A0A1L8MLX7_9STRE</name>
<dbReference type="GO" id="GO:0043190">
    <property type="term" value="C:ATP-binding cassette (ABC) transporter complex"/>
    <property type="evidence" value="ECO:0007669"/>
    <property type="project" value="InterPro"/>
</dbReference>
<keyword evidence="5" id="KW-0571">Peptide transport</keyword>
<dbReference type="Pfam" id="PF00496">
    <property type="entry name" value="SBP_bac_5"/>
    <property type="match status" value="1"/>
</dbReference>
<dbReference type="CDD" id="cd08504">
    <property type="entry name" value="PBP2_OppA"/>
    <property type="match status" value="1"/>
</dbReference>
<sequence length="552" mass="60719">MKEQQKANWKRVGLGAVTLASVTLLMACGNKSTAQSGNKDEINWYTPTEIISLDISKNTDTYSALAIGNSESNLLRVDGKGKLQPELAKSVDVSEDGLTYTATLRDGLKWSDGSELTAKDFVYSWQRIVDPATASEYAYLTFDAHLKNAEEINSGANKDINSLGVKAEGNKVIFTLSKPSPQFMSLLSFANFMPQKEEFVKKAGKDYGTSSDKQIYSGPYTVEKWNGTSGTFKLVKNKNYWNAKEVKTKAINVQTVKKPDTAVQMYKQGKLDLANISGTSAIYNANKKNKDVVDVPEATTAYMVYNQTGKVETLANTKIRQALNLATDRKGIVAAAVDTGSKPATAIAPTGLAKLKDGSDLTKFVEPGYRYDEKEAAKVFKEGLKELGKDSVKVTVTADADSPVAKATVDYIKETWEKALPGLTVEEKFVTFKQRLEDTKNQNFEVALVLWGGDYPEGSTFYGLFTSNAAYNYGKFASKEYDAAYKKAITDDALDTDAAAKDYKDAEKVLYDNAYYNPVYFRTTQALQNPSIKGLVRNSTGLNVDFTHAYKK</sequence>
<dbReference type="GO" id="GO:0030313">
    <property type="term" value="C:cell envelope"/>
    <property type="evidence" value="ECO:0007669"/>
    <property type="project" value="UniProtKB-SubCell"/>
</dbReference>
<feature type="domain" description="Solute-binding protein family 5" evidence="6">
    <location>
        <begin position="82"/>
        <end position="471"/>
    </location>
</feature>
<keyword evidence="4" id="KW-0732">Signal</keyword>
<reference evidence="8" key="1">
    <citation type="submission" date="2016-06" db="EMBL/GenBank/DDBJ databases">
        <authorList>
            <person name="de Vries S.P.W."/>
            <person name="Hadjirin N.F."/>
            <person name="Lay E.M."/>
            <person name="Zadoks R.N."/>
            <person name="Peacock S.J."/>
            <person name="Parkhill J."/>
            <person name="Grant A.J."/>
            <person name="Mcdougall S."/>
            <person name="Holmes M.A."/>
        </authorList>
    </citation>
    <scope>NUCLEOTIDE SEQUENCE [LARGE SCALE GENOMIC DNA]</scope>
    <source>
        <strain evidence="8">NZ1587</strain>
    </source>
</reference>
<dbReference type="STRING" id="1856638.A9Q68_07050"/>
<dbReference type="GO" id="GO:0015833">
    <property type="term" value="P:peptide transport"/>
    <property type="evidence" value="ECO:0007669"/>
    <property type="project" value="UniProtKB-KW"/>
</dbReference>
<evidence type="ECO:0000256" key="4">
    <source>
        <dbReference type="ARBA" id="ARBA00022729"/>
    </source>
</evidence>
<dbReference type="FunFam" id="3.90.76.10:FF:000001">
    <property type="entry name" value="Oligopeptide ABC transporter substrate-binding protein"/>
    <property type="match status" value="1"/>
</dbReference>
<dbReference type="GO" id="GO:0042597">
    <property type="term" value="C:periplasmic space"/>
    <property type="evidence" value="ECO:0007669"/>
    <property type="project" value="UniProtKB-ARBA"/>
</dbReference>
<dbReference type="RefSeq" id="WP_071793992.1">
    <property type="nucleotide sequence ID" value="NZ_LZDD01000002.1"/>
</dbReference>
<dbReference type="EMBL" id="LZDD01000002">
    <property type="protein sequence ID" value="OJF71739.1"/>
    <property type="molecule type" value="Genomic_DNA"/>
</dbReference>
<dbReference type="SUPFAM" id="SSF53850">
    <property type="entry name" value="Periplasmic binding protein-like II"/>
    <property type="match status" value="1"/>
</dbReference>
<protein>
    <submittedName>
        <fullName evidence="7">ABC transporter substrate-binding protein</fullName>
    </submittedName>
</protein>
<comment type="subcellular location">
    <subcellularLocation>
        <location evidence="1">Cell envelope</location>
    </subcellularLocation>
</comment>
<dbReference type="PANTHER" id="PTHR30290:SF10">
    <property type="entry name" value="PERIPLASMIC OLIGOPEPTIDE-BINDING PROTEIN-RELATED"/>
    <property type="match status" value="1"/>
</dbReference>
<dbReference type="InterPro" id="IPR000914">
    <property type="entry name" value="SBP_5_dom"/>
</dbReference>
<evidence type="ECO:0000259" key="6">
    <source>
        <dbReference type="Pfam" id="PF00496"/>
    </source>
</evidence>
<dbReference type="Proteomes" id="UP000182015">
    <property type="component" value="Unassembled WGS sequence"/>
</dbReference>
<dbReference type="PANTHER" id="PTHR30290">
    <property type="entry name" value="PERIPLASMIC BINDING COMPONENT OF ABC TRANSPORTER"/>
    <property type="match status" value="1"/>
</dbReference>
<evidence type="ECO:0000313" key="7">
    <source>
        <dbReference type="EMBL" id="OJF71739.1"/>
    </source>
</evidence>
<gene>
    <name evidence="7" type="ORF">A9Q68_07050</name>
</gene>
<dbReference type="Gene3D" id="3.40.190.10">
    <property type="entry name" value="Periplasmic binding protein-like II"/>
    <property type="match status" value="1"/>
</dbReference>
<dbReference type="PIRSF" id="PIRSF002741">
    <property type="entry name" value="MppA"/>
    <property type="match status" value="1"/>
</dbReference>
<keyword evidence="3" id="KW-0813">Transport</keyword>
<dbReference type="InterPro" id="IPR030678">
    <property type="entry name" value="Peptide/Ni-bd"/>
</dbReference>